<dbReference type="InterPro" id="IPR002293">
    <property type="entry name" value="AA/rel_permease1"/>
</dbReference>
<comment type="caution">
    <text evidence="8">The sequence shown here is derived from an EMBL/GenBank/DDBJ whole genome shotgun (WGS) entry which is preliminary data.</text>
</comment>
<feature type="transmembrane region" description="Helical" evidence="7">
    <location>
        <begin position="43"/>
        <end position="63"/>
    </location>
</feature>
<feature type="transmembrane region" description="Helical" evidence="7">
    <location>
        <begin position="225"/>
        <end position="247"/>
    </location>
</feature>
<evidence type="ECO:0000256" key="1">
    <source>
        <dbReference type="ARBA" id="ARBA00004651"/>
    </source>
</evidence>
<organism evidence="8 9">
    <name type="scientific">Legionella pneumophila subsp. pneumophila</name>
    <dbReference type="NCBI Taxonomy" id="91891"/>
    <lineage>
        <taxon>Bacteria</taxon>
        <taxon>Pseudomonadati</taxon>
        <taxon>Pseudomonadota</taxon>
        <taxon>Gammaproteobacteria</taxon>
        <taxon>Legionellales</taxon>
        <taxon>Legionellaceae</taxon>
        <taxon>Legionella</taxon>
    </lineage>
</organism>
<evidence type="ECO:0000256" key="2">
    <source>
        <dbReference type="ARBA" id="ARBA00022448"/>
    </source>
</evidence>
<evidence type="ECO:0000256" key="6">
    <source>
        <dbReference type="ARBA" id="ARBA00023136"/>
    </source>
</evidence>
<feature type="transmembrane region" description="Helical" evidence="7">
    <location>
        <begin position="83"/>
        <end position="112"/>
    </location>
</feature>
<feature type="transmembrane region" description="Helical" evidence="7">
    <location>
        <begin position="124"/>
        <end position="141"/>
    </location>
</feature>
<evidence type="ECO:0000256" key="5">
    <source>
        <dbReference type="ARBA" id="ARBA00022989"/>
    </source>
</evidence>
<dbReference type="PIRSF" id="PIRSF006060">
    <property type="entry name" value="AA_transporter"/>
    <property type="match status" value="1"/>
</dbReference>
<keyword evidence="6 7" id="KW-0472">Membrane</keyword>
<keyword evidence="3" id="KW-1003">Cell membrane</keyword>
<dbReference type="PANTHER" id="PTHR42770">
    <property type="entry name" value="AMINO ACID TRANSPORTER-RELATED"/>
    <property type="match status" value="1"/>
</dbReference>
<proteinExistence type="predicted"/>
<feature type="transmembrane region" description="Helical" evidence="7">
    <location>
        <begin position="386"/>
        <end position="407"/>
    </location>
</feature>
<dbReference type="PANTHER" id="PTHR42770:SF15">
    <property type="entry name" value="GLUTAMATE_GAMMA-AMINOBUTYRATE ANTIPORTER-RELATED"/>
    <property type="match status" value="1"/>
</dbReference>
<feature type="transmembrane region" description="Helical" evidence="7">
    <location>
        <begin position="271"/>
        <end position="294"/>
    </location>
</feature>
<evidence type="ECO:0000313" key="9">
    <source>
        <dbReference type="Proteomes" id="UP000277145"/>
    </source>
</evidence>
<protein>
    <submittedName>
        <fullName evidence="8">APC family permease</fullName>
    </submittedName>
</protein>
<dbReference type="Proteomes" id="UP000277145">
    <property type="component" value="Unassembled WGS sequence"/>
</dbReference>
<feature type="transmembrane region" description="Helical" evidence="7">
    <location>
        <begin position="322"/>
        <end position="344"/>
    </location>
</feature>
<dbReference type="GO" id="GO:0005886">
    <property type="term" value="C:plasma membrane"/>
    <property type="evidence" value="ECO:0007669"/>
    <property type="project" value="UniProtKB-SubCell"/>
</dbReference>
<feature type="transmembrane region" description="Helical" evidence="7">
    <location>
        <begin position="350"/>
        <end position="374"/>
    </location>
</feature>
<reference evidence="8 9" key="1">
    <citation type="submission" date="2018-08" db="EMBL/GenBank/DDBJ databases">
        <title>Genome Sequences of Legionella pneumophila subsp. pneumophila Isolates, Recovered from a Drinking Water System in a Large Builging.</title>
        <authorList>
            <person name="Gomez-Alvarez V."/>
            <person name="Boczek L."/>
            <person name="King D."/>
            <person name="Pemberton A."/>
            <person name="Pfaller S."/>
            <person name="Rodgers M."/>
            <person name="Santodomingo J."/>
            <person name="Revetta R."/>
        </authorList>
    </citation>
    <scope>NUCLEOTIDE SEQUENCE [LARGE SCALE GENOMIC DNA]</scope>
    <source>
        <strain evidence="8 9">L01C.1</strain>
    </source>
</reference>
<keyword evidence="2" id="KW-0813">Transport</keyword>
<dbReference type="EMBL" id="QWDR01000003">
    <property type="protein sequence ID" value="RJY27488.1"/>
    <property type="molecule type" value="Genomic_DNA"/>
</dbReference>
<accession>A0A3A6VBV1</accession>
<dbReference type="AlphaFoldDB" id="A0A3A6VBV1"/>
<feature type="transmembrane region" description="Helical" evidence="7">
    <location>
        <begin position="195"/>
        <end position="213"/>
    </location>
</feature>
<dbReference type="GO" id="GO:0022857">
    <property type="term" value="F:transmembrane transporter activity"/>
    <property type="evidence" value="ECO:0007669"/>
    <property type="project" value="InterPro"/>
</dbReference>
<dbReference type="Gene3D" id="1.20.1740.10">
    <property type="entry name" value="Amino acid/polyamine transporter I"/>
    <property type="match status" value="1"/>
</dbReference>
<evidence type="ECO:0000256" key="7">
    <source>
        <dbReference type="SAM" id="Phobius"/>
    </source>
</evidence>
<keyword evidence="5 7" id="KW-1133">Transmembrane helix</keyword>
<evidence type="ECO:0000313" key="8">
    <source>
        <dbReference type="EMBL" id="RJY27488.1"/>
    </source>
</evidence>
<feature type="transmembrane region" description="Helical" evidence="7">
    <location>
        <begin position="419"/>
        <end position="438"/>
    </location>
</feature>
<name>A0A3A6VBV1_LEGPN</name>
<evidence type="ECO:0000256" key="3">
    <source>
        <dbReference type="ARBA" id="ARBA00022475"/>
    </source>
</evidence>
<sequence>MLVVEILMKSRLSVLSLALITVCSVDSIRNLPAAALAGDQLFYYFALALLFFLLPCAIVAVWFSRQSEQGVYGWVKQGLGSQWAFIAIWFQCIQNVLIYPTLLSFIAGTLLYSISPDLVQNKSMLFLIIIFLIWSLTWINLKGIHLSSRFNSYCSITGLILPFIIILFVGLYWWITQVKPGTTVLPPAESYSWTSLTAIILSFCGIELAAVHARDSKQGAFPKAIAISVITIFLTMLFGSIVLAMIIPPEQLNFISSIPQLIQLFFNKIGYGYFAFIINGLIAIGCIGAANNWLIAPIKGLEFAINEGFLNRQLSQVNKHNAPFRLLVAQAFCVSIISALFLIIPSINASYWIMLNAATQINLLMYLLLFISAIKIVSSKPILSKLNIMIFAYLGLAGSSITLIVSLTPPPSLAISSKLIYALLGAIFLVIMTLIPIWRKPKVLT</sequence>
<feature type="transmembrane region" description="Helical" evidence="7">
    <location>
        <begin position="153"/>
        <end position="175"/>
    </location>
</feature>
<comment type="subcellular location">
    <subcellularLocation>
        <location evidence="1">Cell membrane</location>
        <topology evidence="1">Multi-pass membrane protein</topology>
    </subcellularLocation>
</comment>
<dbReference type="Pfam" id="PF13520">
    <property type="entry name" value="AA_permease_2"/>
    <property type="match status" value="1"/>
</dbReference>
<dbReference type="InterPro" id="IPR050367">
    <property type="entry name" value="APC_superfamily"/>
</dbReference>
<evidence type="ECO:0000256" key="4">
    <source>
        <dbReference type="ARBA" id="ARBA00022692"/>
    </source>
</evidence>
<keyword evidence="4 7" id="KW-0812">Transmembrane</keyword>
<gene>
    <name evidence="8" type="ORF">D1H98_14790</name>
</gene>